<dbReference type="eggNOG" id="COG3266">
    <property type="taxonomic scope" value="Bacteria"/>
</dbReference>
<dbReference type="EMBL" id="CP008941">
    <property type="protein sequence ID" value="AIK95776.1"/>
    <property type="molecule type" value="Genomic_DNA"/>
</dbReference>
<dbReference type="InterPro" id="IPR036680">
    <property type="entry name" value="SPOR-like_sf"/>
</dbReference>
<dbReference type="RefSeq" id="WP_038463203.1">
    <property type="nucleotide sequence ID" value="NZ_CP008941.1"/>
</dbReference>
<dbReference type="InterPro" id="IPR007730">
    <property type="entry name" value="SPOR-like_dom"/>
</dbReference>
<dbReference type="PROSITE" id="PS51724">
    <property type="entry name" value="SPOR"/>
    <property type="match status" value="1"/>
</dbReference>
<feature type="transmembrane region" description="Helical" evidence="2">
    <location>
        <begin position="85"/>
        <end position="106"/>
    </location>
</feature>
<keyword evidence="2" id="KW-0472">Membrane</keyword>
<reference evidence="4 5" key="1">
    <citation type="submission" date="2014-07" db="EMBL/GenBank/DDBJ databases">
        <title>Comparative genomic insights into amoeba endosymbionts belonging to the families of Holosporaceae and Candidatus Midichloriaceae within Rickettsiales.</title>
        <authorList>
            <person name="Wang Z."/>
            <person name="Wu M."/>
        </authorList>
    </citation>
    <scope>NUCLEOTIDE SEQUENCE [LARGE SCALE GENOMIC DNA]</scope>
    <source>
        <strain evidence="4">PRA3</strain>
    </source>
</reference>
<feature type="compositionally biased region" description="Polar residues" evidence="1">
    <location>
        <begin position="291"/>
        <end position="332"/>
    </location>
</feature>
<dbReference type="KEGG" id="paca:ID47_02045"/>
<dbReference type="AlphaFoldDB" id="A0A077ATQ9"/>
<dbReference type="HOGENOM" id="CLU_562240_0_0_5"/>
<sequence length="485" mass="53802">MTPFFRKLQESEEGADQRLNAGLDLETASPSHPINQDIRLGEVRATFGHVDRDEQIHRLRFMRDNHRDAEPQDTDWEDRQSPLNFIILTSLLIILVVLGWFGYRWFNHSYNDTPPILMADESPYKVRPEHPGGITIPHQDKLIYGRIAPHSPQTPERLLPQPEQPILPDQSYGQPLYGPQQGGYVPQDPNQMRPQHAPDHPGGGYYGQSVPQAAQHGQPLYGPSQAGMVQSVHPTQAYPQEQFRQDSIPQGQVYVPQGYAPQAVPQYQPQQPMHSMTPPQGHDPRYGQPIPHQNQQYGSAYNQQATMSQQTIPPVSVTQQPEAAASMSSATPQKIEAGSESSSIEIDPLDELVSSEATMTEKTGSTKLKLASLNNDSPFASGPSHQKQAKKEAPKALSADGSYRVQLGSFPSEKEAKTEVRRLKNLDNTIFSGKKFIIQKSTSSVTGNSVYKVMVGFFSTANTATTFKNKMKIHRVDGIVVKSAA</sequence>
<dbReference type="SUPFAM" id="SSF110997">
    <property type="entry name" value="Sporulation related repeat"/>
    <property type="match status" value="1"/>
</dbReference>
<dbReference type="Gene3D" id="3.30.70.1070">
    <property type="entry name" value="Sporulation related repeat"/>
    <property type="match status" value="1"/>
</dbReference>
<evidence type="ECO:0000256" key="2">
    <source>
        <dbReference type="SAM" id="Phobius"/>
    </source>
</evidence>
<feature type="domain" description="SPOR" evidence="3">
    <location>
        <begin position="397"/>
        <end position="483"/>
    </location>
</feature>
<protein>
    <recommendedName>
        <fullName evidence="3">SPOR domain-containing protein</fullName>
    </recommendedName>
</protein>
<evidence type="ECO:0000313" key="5">
    <source>
        <dbReference type="Proteomes" id="UP000028926"/>
    </source>
</evidence>
<feature type="region of interest" description="Disordered" evidence="1">
    <location>
        <begin position="148"/>
        <end position="227"/>
    </location>
</feature>
<dbReference type="Proteomes" id="UP000028926">
    <property type="component" value="Chromosome"/>
</dbReference>
<keyword evidence="2" id="KW-1133">Transmembrane helix</keyword>
<dbReference type="OrthoDB" id="7338235at2"/>
<dbReference type="STRING" id="91604.ID47_02045"/>
<evidence type="ECO:0000313" key="4">
    <source>
        <dbReference type="EMBL" id="AIK95776.1"/>
    </source>
</evidence>
<name>A0A077ATQ9_9PROT</name>
<feature type="region of interest" description="Disordered" evidence="1">
    <location>
        <begin position="268"/>
        <end position="399"/>
    </location>
</feature>
<evidence type="ECO:0000256" key="1">
    <source>
        <dbReference type="SAM" id="MobiDB-lite"/>
    </source>
</evidence>
<evidence type="ECO:0000259" key="3">
    <source>
        <dbReference type="PROSITE" id="PS51724"/>
    </source>
</evidence>
<keyword evidence="5" id="KW-1185">Reference proteome</keyword>
<dbReference type="GO" id="GO:0042834">
    <property type="term" value="F:peptidoglycan binding"/>
    <property type="evidence" value="ECO:0007669"/>
    <property type="project" value="InterPro"/>
</dbReference>
<dbReference type="Pfam" id="PF05036">
    <property type="entry name" value="SPOR"/>
    <property type="match status" value="1"/>
</dbReference>
<feature type="compositionally biased region" description="Polar residues" evidence="1">
    <location>
        <begin position="355"/>
        <end position="386"/>
    </location>
</feature>
<feature type="compositionally biased region" description="Low complexity" evidence="1">
    <location>
        <begin position="172"/>
        <end position="189"/>
    </location>
</feature>
<accession>A0A077ATQ9</accession>
<gene>
    <name evidence="4" type="ORF">ID47_02045</name>
</gene>
<keyword evidence="2" id="KW-0812">Transmembrane</keyword>
<organism evidence="4 5">
    <name type="scientific">Candidatus Odyssella acanthamoebae</name>
    <dbReference type="NCBI Taxonomy" id="91604"/>
    <lineage>
        <taxon>Bacteria</taxon>
        <taxon>Pseudomonadati</taxon>
        <taxon>Pseudomonadota</taxon>
        <taxon>Alphaproteobacteria</taxon>
        <taxon>Holosporales</taxon>
        <taxon>Candidatus Paracaedibacteraceae</taxon>
        <taxon>Candidatus Odyssella</taxon>
    </lineage>
</organism>
<proteinExistence type="predicted"/>